<sequence length="222" mass="24663">MYPYLIDANAVPGICGLRNLGNTCFMNAGLQCLLNNKVFKEYFAEADLESFTKGTLAYKFTEMMKKVWSGSYSVLHLGEFKECFGDMHNQFRNYRQHDCQEFLAMLLDTMHEELNCSNKGKSKAQVERCFSSINNCKESVSSEASRESEVATDGEKSMDVCDVKEATSKNIEMGESSSSKCSEPSTSQTCVTNSIPDANNTKNASVPCTVKKKSLMESNATI</sequence>
<organism evidence="5 6">
    <name type="scientific">Araneus ventricosus</name>
    <name type="common">Orbweaver spider</name>
    <name type="synonym">Epeira ventricosa</name>
    <dbReference type="NCBI Taxonomy" id="182803"/>
    <lineage>
        <taxon>Eukaryota</taxon>
        <taxon>Metazoa</taxon>
        <taxon>Ecdysozoa</taxon>
        <taxon>Arthropoda</taxon>
        <taxon>Chelicerata</taxon>
        <taxon>Arachnida</taxon>
        <taxon>Araneae</taxon>
        <taxon>Araneomorphae</taxon>
        <taxon>Entelegynae</taxon>
        <taxon>Araneoidea</taxon>
        <taxon>Araneidae</taxon>
        <taxon>Araneus</taxon>
    </lineage>
</organism>
<dbReference type="PANTHER" id="PTHR21646:SF35">
    <property type="match status" value="1"/>
</dbReference>
<comment type="catalytic activity">
    <reaction evidence="1">
        <text>Thiol-dependent hydrolysis of ester, thioester, amide, peptide and isopeptide bonds formed by the C-terminal Gly of ubiquitin (a 76-residue protein attached to proteins as an intracellular targeting signal).</text>
        <dbReference type="EC" id="3.4.19.12"/>
    </reaction>
</comment>
<comment type="caution">
    <text evidence="5">The sequence shown here is derived from an EMBL/GenBank/DDBJ whole genome shotgun (WGS) entry which is preliminary data.</text>
</comment>
<keyword evidence="5" id="KW-0378">Hydrolase</keyword>
<dbReference type="PROSITE" id="PS50235">
    <property type="entry name" value="USP_3"/>
    <property type="match status" value="1"/>
</dbReference>
<feature type="domain" description="USP" evidence="4">
    <location>
        <begin position="15"/>
        <end position="222"/>
    </location>
</feature>
<feature type="region of interest" description="Disordered" evidence="3">
    <location>
        <begin position="170"/>
        <end position="196"/>
    </location>
</feature>
<evidence type="ECO:0000313" key="6">
    <source>
        <dbReference type="Proteomes" id="UP000499080"/>
    </source>
</evidence>
<evidence type="ECO:0000256" key="2">
    <source>
        <dbReference type="ARBA" id="ARBA00012759"/>
    </source>
</evidence>
<dbReference type="InterPro" id="IPR018200">
    <property type="entry name" value="USP_CS"/>
</dbReference>
<dbReference type="PROSITE" id="PS00972">
    <property type="entry name" value="USP_1"/>
    <property type="match status" value="1"/>
</dbReference>
<dbReference type="AlphaFoldDB" id="A0A4Y2VSY9"/>
<dbReference type="GO" id="GO:0004843">
    <property type="term" value="F:cysteine-type deubiquitinase activity"/>
    <property type="evidence" value="ECO:0007669"/>
    <property type="project" value="UniProtKB-EC"/>
</dbReference>
<dbReference type="SUPFAM" id="SSF54001">
    <property type="entry name" value="Cysteine proteinases"/>
    <property type="match status" value="1"/>
</dbReference>
<dbReference type="GO" id="GO:0016579">
    <property type="term" value="P:protein deubiquitination"/>
    <property type="evidence" value="ECO:0007669"/>
    <property type="project" value="InterPro"/>
</dbReference>
<dbReference type="EMBL" id="BGPR01051036">
    <property type="protein sequence ID" value="GBO28015.1"/>
    <property type="molecule type" value="Genomic_DNA"/>
</dbReference>
<dbReference type="InterPro" id="IPR050185">
    <property type="entry name" value="Ub_carboxyl-term_hydrolase"/>
</dbReference>
<dbReference type="Pfam" id="PF00443">
    <property type="entry name" value="UCH"/>
    <property type="match status" value="1"/>
</dbReference>
<keyword evidence="6" id="KW-1185">Reference proteome</keyword>
<evidence type="ECO:0000256" key="3">
    <source>
        <dbReference type="SAM" id="MobiDB-lite"/>
    </source>
</evidence>
<dbReference type="EC" id="3.4.19.12" evidence="2"/>
<name>A0A4Y2VSY9_ARAVE</name>
<feature type="compositionally biased region" description="Low complexity" evidence="3">
    <location>
        <begin position="176"/>
        <end position="187"/>
    </location>
</feature>
<protein>
    <recommendedName>
        <fullName evidence="2">ubiquitinyl hydrolase 1</fullName>
        <ecNumber evidence="2">3.4.19.12</ecNumber>
    </recommendedName>
</protein>
<evidence type="ECO:0000256" key="1">
    <source>
        <dbReference type="ARBA" id="ARBA00000707"/>
    </source>
</evidence>
<accession>A0A4Y2VSY9</accession>
<dbReference type="InterPro" id="IPR028889">
    <property type="entry name" value="USP"/>
</dbReference>
<dbReference type="Proteomes" id="UP000499080">
    <property type="component" value="Unassembled WGS sequence"/>
</dbReference>
<feature type="non-terminal residue" evidence="5">
    <location>
        <position position="222"/>
    </location>
</feature>
<dbReference type="PANTHER" id="PTHR21646">
    <property type="entry name" value="UBIQUITIN CARBOXYL-TERMINAL HYDROLASE"/>
    <property type="match status" value="1"/>
</dbReference>
<evidence type="ECO:0000259" key="4">
    <source>
        <dbReference type="PROSITE" id="PS50235"/>
    </source>
</evidence>
<gene>
    <name evidence="5" type="primary">usp15_1</name>
    <name evidence="5" type="ORF">AVEN_39601_1</name>
</gene>
<dbReference type="InterPro" id="IPR001394">
    <property type="entry name" value="Peptidase_C19_UCH"/>
</dbReference>
<dbReference type="InterPro" id="IPR038765">
    <property type="entry name" value="Papain-like_cys_pep_sf"/>
</dbReference>
<evidence type="ECO:0000313" key="5">
    <source>
        <dbReference type="EMBL" id="GBO28015.1"/>
    </source>
</evidence>
<dbReference type="OrthoDB" id="265776at2759"/>
<proteinExistence type="predicted"/>
<reference evidence="5 6" key="1">
    <citation type="journal article" date="2019" name="Sci. Rep.">
        <title>Orb-weaving spider Araneus ventricosus genome elucidates the spidroin gene catalogue.</title>
        <authorList>
            <person name="Kono N."/>
            <person name="Nakamura H."/>
            <person name="Ohtoshi R."/>
            <person name="Moran D.A.P."/>
            <person name="Shinohara A."/>
            <person name="Yoshida Y."/>
            <person name="Fujiwara M."/>
            <person name="Mori M."/>
            <person name="Tomita M."/>
            <person name="Arakawa K."/>
        </authorList>
    </citation>
    <scope>NUCLEOTIDE SEQUENCE [LARGE SCALE GENOMIC DNA]</scope>
</reference>
<dbReference type="Gene3D" id="3.90.70.10">
    <property type="entry name" value="Cysteine proteinases"/>
    <property type="match status" value="1"/>
</dbReference>